<dbReference type="Gene3D" id="3.30.565.10">
    <property type="entry name" value="Histidine kinase-like ATPase, C-terminal domain"/>
    <property type="match status" value="1"/>
</dbReference>
<dbReference type="EMBL" id="SMFL01000001">
    <property type="protein sequence ID" value="TDE18267.1"/>
    <property type="molecule type" value="Genomic_DNA"/>
</dbReference>
<dbReference type="SMART" id="SM00086">
    <property type="entry name" value="PAC"/>
    <property type="match status" value="3"/>
</dbReference>
<sequence>MNVVELDFERAKTRHLLFKTRLQSIFYGSDVDQQLCLSYRKCPVGQWLYGHASKQYGHISEIQDLELVHLEIHLVATNIIDLYKQGKAEEAYARFSEMEAATNRFTDLLLIVEQKVISEGKFVSDQNISEEIRINYEELLELNRLKQDLAQRIKSKTPRDSASFINTGDSKFRSTMMQAPVGITILRGDQLVVEMANNSYLEIVDRREDELIGKPLFDALPEVKEFIEPILLDVLKTGVPYYGNEFEVILKRFGQEEKCYFNFVYQPLIEIGSEIDGIIVVATEVTAQVEAKNALQRSENQFRNLVTQSQFSKAIFKGEDFIISLANESMLRMLWRRELHEVEGKMLLDVFPELATQKFPAILRNVFKSGKTYRENEAIAFVDGPGGIKKHYLDFQYAPMFEIDGTVSGIMVSVNDVTEKVEARQQVADAADRLSLATEGTQLATWDLNLRTYNIIYSSRLAEIFGFEGRKKITHVELRSSVHPDDVHNVVEDAFATALKTGVYYYEARIIRPDKSVRWIRTQGKVLFDAGHVPSRMLGTMMDITDRKQAEIAIATSEGKFRTLADSMPQFIWTGDTEGNLNYFNKSVYSYSGLAPEQIEKEGWLQIVHPEDRAENIRLWQDSITTGNNFLFEHRFRRSDGAYRWHLSRAIAQKDANGFIQMWVGTSTDIHDSRMFIDQLEAKVQLRTKELTVANDELVKTNMELAQFAYVASHDLQEPLRKIQTFATRIVETESANLSDKGKDYFQRMQSSATRMQQLIVDLLAFSRANAVEKHFEMTDLNVVLSNVKEQLLENIQHKNAVIISDKLPVLPIIIYQFEQLFTNLIANSLKFVPVGVTPVIEITSGLIAGSKLNTPVPAIYKEYYFISFQDNGIGFDQQFKDRIFQVFQRLHNRNTYEGTGIGLAICKKIVENHHGFIDAVGHEGHGATFTIYLPSDR</sequence>
<evidence type="ECO:0000313" key="9">
    <source>
        <dbReference type="EMBL" id="TDE18267.1"/>
    </source>
</evidence>
<dbReference type="InterPro" id="IPR025991">
    <property type="entry name" value="Chemoreceptor_zinc-bind_dom"/>
</dbReference>
<feature type="domain" description="PAC" evidence="8">
    <location>
        <begin position="504"/>
        <end position="556"/>
    </location>
</feature>
<name>A0A4R5DWK1_9BACT</name>
<dbReference type="InterPro" id="IPR005467">
    <property type="entry name" value="His_kinase_dom"/>
</dbReference>
<dbReference type="InterPro" id="IPR036097">
    <property type="entry name" value="HisK_dim/P_sf"/>
</dbReference>
<evidence type="ECO:0000259" key="7">
    <source>
        <dbReference type="PROSITE" id="PS50112"/>
    </source>
</evidence>
<dbReference type="Gene3D" id="1.20.120.30">
    <property type="entry name" value="Aspartate receptor, ligand-binding domain"/>
    <property type="match status" value="1"/>
</dbReference>
<dbReference type="FunFam" id="3.30.450.20:FF:000099">
    <property type="entry name" value="Sensory box sensor histidine kinase"/>
    <property type="match status" value="1"/>
</dbReference>
<evidence type="ECO:0000256" key="3">
    <source>
        <dbReference type="ARBA" id="ARBA00022553"/>
    </source>
</evidence>
<dbReference type="InterPro" id="IPR000700">
    <property type="entry name" value="PAS-assoc_C"/>
</dbReference>
<protein>
    <recommendedName>
        <fullName evidence="2">histidine kinase</fullName>
        <ecNumber evidence="2">2.7.13.3</ecNumber>
    </recommendedName>
</protein>
<dbReference type="InterPro" id="IPR013655">
    <property type="entry name" value="PAS_fold_3"/>
</dbReference>
<keyword evidence="4" id="KW-0808">Transferase</keyword>
<dbReference type="Gene3D" id="2.10.70.100">
    <property type="match status" value="1"/>
</dbReference>
<dbReference type="CDD" id="cd00082">
    <property type="entry name" value="HisKA"/>
    <property type="match status" value="1"/>
</dbReference>
<evidence type="ECO:0000259" key="8">
    <source>
        <dbReference type="PROSITE" id="PS50113"/>
    </source>
</evidence>
<feature type="domain" description="PAC" evidence="8">
    <location>
        <begin position="630"/>
        <end position="682"/>
    </location>
</feature>
<evidence type="ECO:0000256" key="4">
    <source>
        <dbReference type="ARBA" id="ARBA00022679"/>
    </source>
</evidence>
<dbReference type="PANTHER" id="PTHR43304">
    <property type="entry name" value="PHYTOCHROME-LIKE PROTEIN CPH1"/>
    <property type="match status" value="1"/>
</dbReference>
<dbReference type="InterPro" id="IPR001610">
    <property type="entry name" value="PAC"/>
</dbReference>
<feature type="domain" description="PAS" evidence="7">
    <location>
        <begin position="557"/>
        <end position="627"/>
    </location>
</feature>
<comment type="caution">
    <text evidence="9">The sequence shown here is derived from an EMBL/GenBank/DDBJ whole genome shotgun (WGS) entry which is preliminary data.</text>
</comment>
<proteinExistence type="predicted"/>
<dbReference type="Pfam" id="PF00512">
    <property type="entry name" value="HisKA"/>
    <property type="match status" value="1"/>
</dbReference>
<dbReference type="EC" id="2.7.13.3" evidence="2"/>
<dbReference type="InterPro" id="IPR052162">
    <property type="entry name" value="Sensor_kinase/Photoreceptor"/>
</dbReference>
<dbReference type="SMART" id="SM00388">
    <property type="entry name" value="HisKA"/>
    <property type="match status" value="1"/>
</dbReference>
<dbReference type="SUPFAM" id="SSF47384">
    <property type="entry name" value="Homodimeric domain of signal transducing histidine kinase"/>
    <property type="match status" value="1"/>
</dbReference>
<dbReference type="SUPFAM" id="SSF55785">
    <property type="entry name" value="PYP-like sensor domain (PAS domain)"/>
    <property type="match status" value="4"/>
</dbReference>
<dbReference type="Pfam" id="PF13682">
    <property type="entry name" value="CZB"/>
    <property type="match status" value="1"/>
</dbReference>
<dbReference type="PROSITE" id="PS50109">
    <property type="entry name" value="HIS_KIN"/>
    <property type="match status" value="1"/>
</dbReference>
<dbReference type="InterPro" id="IPR036890">
    <property type="entry name" value="HATPase_C_sf"/>
</dbReference>
<dbReference type="SMART" id="SM00091">
    <property type="entry name" value="PAS"/>
    <property type="match status" value="4"/>
</dbReference>
<dbReference type="Gene3D" id="1.10.287.130">
    <property type="match status" value="1"/>
</dbReference>
<dbReference type="Pfam" id="PF08448">
    <property type="entry name" value="PAS_4"/>
    <property type="match status" value="2"/>
</dbReference>
<keyword evidence="3" id="KW-0597">Phosphoprotein</keyword>
<dbReference type="Gene3D" id="3.30.450.20">
    <property type="entry name" value="PAS domain"/>
    <property type="match status" value="4"/>
</dbReference>
<evidence type="ECO:0000313" key="10">
    <source>
        <dbReference type="Proteomes" id="UP000294850"/>
    </source>
</evidence>
<dbReference type="InterPro" id="IPR013656">
    <property type="entry name" value="PAS_4"/>
</dbReference>
<dbReference type="NCBIfam" id="TIGR00229">
    <property type="entry name" value="sensory_box"/>
    <property type="match status" value="3"/>
</dbReference>
<keyword evidence="5" id="KW-0418">Kinase</keyword>
<reference evidence="9 10" key="1">
    <citation type="submission" date="2019-03" db="EMBL/GenBank/DDBJ databases">
        <title>Dyadobacter AR-3-6 sp. nov., isolated from arctic soil.</title>
        <authorList>
            <person name="Chaudhary D.K."/>
        </authorList>
    </citation>
    <scope>NUCLEOTIDE SEQUENCE [LARGE SCALE GENOMIC DNA]</scope>
    <source>
        <strain evidence="9 10">AR-3-6</strain>
    </source>
</reference>
<dbReference type="PRINTS" id="PR00344">
    <property type="entry name" value="BCTRLSENSOR"/>
</dbReference>
<dbReference type="Proteomes" id="UP000294850">
    <property type="component" value="Unassembled WGS sequence"/>
</dbReference>
<evidence type="ECO:0000256" key="2">
    <source>
        <dbReference type="ARBA" id="ARBA00012438"/>
    </source>
</evidence>
<dbReference type="SMART" id="SM00387">
    <property type="entry name" value="HATPase_c"/>
    <property type="match status" value="1"/>
</dbReference>
<feature type="domain" description="Histidine kinase" evidence="6">
    <location>
        <begin position="711"/>
        <end position="938"/>
    </location>
</feature>
<dbReference type="PROSITE" id="PS50112">
    <property type="entry name" value="PAS"/>
    <property type="match status" value="1"/>
</dbReference>
<dbReference type="GO" id="GO:0000155">
    <property type="term" value="F:phosphorelay sensor kinase activity"/>
    <property type="evidence" value="ECO:0007669"/>
    <property type="project" value="InterPro"/>
</dbReference>
<gene>
    <name evidence="9" type="ORF">E0F88_01625</name>
</gene>
<dbReference type="InterPro" id="IPR004358">
    <property type="entry name" value="Sig_transdc_His_kin-like_C"/>
</dbReference>
<comment type="catalytic activity">
    <reaction evidence="1">
        <text>ATP + protein L-histidine = ADP + protein N-phospho-L-histidine.</text>
        <dbReference type="EC" id="2.7.13.3"/>
    </reaction>
</comment>
<dbReference type="InterPro" id="IPR000014">
    <property type="entry name" value="PAS"/>
</dbReference>
<evidence type="ECO:0000256" key="5">
    <source>
        <dbReference type="ARBA" id="ARBA00022777"/>
    </source>
</evidence>
<dbReference type="InterPro" id="IPR003661">
    <property type="entry name" value="HisK_dim/P_dom"/>
</dbReference>
<dbReference type="Pfam" id="PF08447">
    <property type="entry name" value="PAS_3"/>
    <property type="match status" value="2"/>
</dbReference>
<dbReference type="AlphaFoldDB" id="A0A4R5DWK1"/>
<organism evidence="9 10">
    <name type="scientific">Dyadobacter psychrotolerans</name>
    <dbReference type="NCBI Taxonomy" id="2541721"/>
    <lineage>
        <taxon>Bacteria</taxon>
        <taxon>Pseudomonadati</taxon>
        <taxon>Bacteroidota</taxon>
        <taxon>Cytophagia</taxon>
        <taxon>Cytophagales</taxon>
        <taxon>Spirosomataceae</taxon>
        <taxon>Dyadobacter</taxon>
    </lineage>
</organism>
<dbReference type="Pfam" id="PF02518">
    <property type="entry name" value="HATPase_c"/>
    <property type="match status" value="1"/>
</dbReference>
<dbReference type="PROSITE" id="PS50113">
    <property type="entry name" value="PAC"/>
    <property type="match status" value="2"/>
</dbReference>
<dbReference type="InterPro" id="IPR003594">
    <property type="entry name" value="HATPase_dom"/>
</dbReference>
<dbReference type="OrthoDB" id="9766459at2"/>
<evidence type="ECO:0000259" key="6">
    <source>
        <dbReference type="PROSITE" id="PS50109"/>
    </source>
</evidence>
<evidence type="ECO:0000256" key="1">
    <source>
        <dbReference type="ARBA" id="ARBA00000085"/>
    </source>
</evidence>
<keyword evidence="10" id="KW-1185">Reference proteome</keyword>
<dbReference type="CDD" id="cd00130">
    <property type="entry name" value="PAS"/>
    <property type="match status" value="4"/>
</dbReference>
<dbReference type="InterPro" id="IPR035965">
    <property type="entry name" value="PAS-like_dom_sf"/>
</dbReference>
<dbReference type="SUPFAM" id="SSF55874">
    <property type="entry name" value="ATPase domain of HSP90 chaperone/DNA topoisomerase II/histidine kinase"/>
    <property type="match status" value="1"/>
</dbReference>
<dbReference type="RefSeq" id="WP_131956006.1">
    <property type="nucleotide sequence ID" value="NZ_SMFL01000001.1"/>
</dbReference>
<accession>A0A4R5DWK1</accession>
<dbReference type="PANTHER" id="PTHR43304:SF1">
    <property type="entry name" value="PAC DOMAIN-CONTAINING PROTEIN"/>
    <property type="match status" value="1"/>
</dbReference>